<dbReference type="EMBL" id="CP022530">
    <property type="protein sequence ID" value="ASP38683.1"/>
    <property type="molecule type" value="Genomic_DNA"/>
</dbReference>
<evidence type="ECO:0000313" key="3">
    <source>
        <dbReference type="EMBL" id="ASP38683.1"/>
    </source>
</evidence>
<keyword evidence="4" id="KW-1185">Reference proteome</keyword>
<reference evidence="3 4" key="1">
    <citation type="submission" date="2017-07" db="EMBL/GenBank/DDBJ databases">
        <title>Annotated genome sequence of Bacterioplanes sanyensis isolated from Red Sea.</title>
        <authorList>
            <person name="Rehman Z.U."/>
        </authorList>
    </citation>
    <scope>NUCLEOTIDE SEQUENCE [LARGE SCALE GENOMIC DNA]</scope>
    <source>
        <strain evidence="3 4">NV9</strain>
    </source>
</reference>
<dbReference type="InterPro" id="IPR057727">
    <property type="entry name" value="WCX_dom"/>
</dbReference>
<feature type="domain" description="WCX" evidence="2">
    <location>
        <begin position="294"/>
        <end position="369"/>
    </location>
</feature>
<dbReference type="Proteomes" id="UP000202440">
    <property type="component" value="Chromosome"/>
</dbReference>
<dbReference type="InterPro" id="IPR051534">
    <property type="entry name" value="CBASS_pafABC_assoc_protein"/>
</dbReference>
<protein>
    <submittedName>
        <fullName evidence="3">Uncharacterized protein</fullName>
    </submittedName>
</protein>
<dbReference type="Pfam" id="PF25583">
    <property type="entry name" value="WCX"/>
    <property type="match status" value="1"/>
</dbReference>
<accession>A0A222FKC6</accession>
<dbReference type="AlphaFoldDB" id="A0A222FKC6"/>
<name>A0A222FKC6_9GAMM</name>
<evidence type="ECO:0000259" key="2">
    <source>
        <dbReference type="Pfam" id="PF25583"/>
    </source>
</evidence>
<dbReference type="PANTHER" id="PTHR34580:SF3">
    <property type="entry name" value="PROTEIN PAFB"/>
    <property type="match status" value="1"/>
</dbReference>
<proteinExistence type="predicted"/>
<organism evidence="3 4">
    <name type="scientific">Bacterioplanes sanyensis</name>
    <dbReference type="NCBI Taxonomy" id="1249553"/>
    <lineage>
        <taxon>Bacteria</taxon>
        <taxon>Pseudomonadati</taxon>
        <taxon>Pseudomonadota</taxon>
        <taxon>Gammaproteobacteria</taxon>
        <taxon>Oceanospirillales</taxon>
        <taxon>Oceanospirillaceae</taxon>
        <taxon>Bacterioplanes</taxon>
    </lineage>
</organism>
<dbReference type="PANTHER" id="PTHR34580">
    <property type="match status" value="1"/>
</dbReference>
<evidence type="ECO:0000259" key="1">
    <source>
        <dbReference type="Pfam" id="PF13280"/>
    </source>
</evidence>
<dbReference type="InterPro" id="IPR026881">
    <property type="entry name" value="WYL_dom"/>
</dbReference>
<evidence type="ECO:0000313" key="4">
    <source>
        <dbReference type="Proteomes" id="UP000202440"/>
    </source>
</evidence>
<dbReference type="PROSITE" id="PS52050">
    <property type="entry name" value="WYL"/>
    <property type="match status" value="1"/>
</dbReference>
<feature type="domain" description="WYL" evidence="1">
    <location>
        <begin position="195"/>
        <end position="262"/>
    </location>
</feature>
<gene>
    <name evidence="3" type="ORF">CHH28_08320</name>
</gene>
<dbReference type="KEGG" id="bsan:CHH28_08320"/>
<dbReference type="Pfam" id="PF13280">
    <property type="entry name" value="WYL"/>
    <property type="match status" value="1"/>
</dbReference>
<sequence length="376" mass="44176">MRETPKYFGVPHDPSSALQRTQSHHVRLKRYRIDRLLRRLIRHRTKWRQQQMDGFDRIYDLHKLLKGRKTALALNDILERMECSKATFHRIRRHMSDYLGAPIEFNRDQGGYRYMEGPDSGYELPGLWFNQQELYALLMIQSLLNNLSISLLQQELSPIKERIDRLLKKQSLDPELLHDRIRILGVATRQVDDHIFLPLAEAVARSKPLTITYSTRDSGVTSCRNISPLRMVNYRNNWYLDTWCHTRQDYRTFAMECIQSITDSKDTFQAIDSKTLDDYFNASYGIYAGDNIEWAVIEFTSDIANRVADELWHPQQKGELLADGRYRLSLPYNSDQPNELLMDIIRHGEAAKLIEPKSLQQQLIQRLQDSLSIYTD</sequence>